<dbReference type="GO" id="GO:0016491">
    <property type="term" value="F:oxidoreductase activity"/>
    <property type="evidence" value="ECO:0007669"/>
    <property type="project" value="InterPro"/>
</dbReference>
<evidence type="ECO:0000313" key="7">
    <source>
        <dbReference type="Proteomes" id="UP000250140"/>
    </source>
</evidence>
<gene>
    <name evidence="6" type="ORF">AOQ84DRAFT_228539</name>
</gene>
<dbReference type="SUPFAM" id="SSF48056">
    <property type="entry name" value="Di-copper centre-containing domain"/>
    <property type="match status" value="1"/>
</dbReference>
<evidence type="ECO:0000259" key="4">
    <source>
        <dbReference type="PROSITE" id="PS00497"/>
    </source>
</evidence>
<keyword evidence="3" id="KW-0732">Signal</keyword>
<keyword evidence="7" id="KW-1185">Reference proteome</keyword>
<dbReference type="EMBL" id="KV748954">
    <property type="protein sequence ID" value="OCL11957.1"/>
    <property type="molecule type" value="Genomic_DNA"/>
</dbReference>
<reference evidence="6 7" key="1">
    <citation type="journal article" date="2016" name="Nat. Commun.">
        <title>Ectomycorrhizal ecology is imprinted in the genome of the dominant symbiotic fungus Cenococcum geophilum.</title>
        <authorList>
            <consortium name="DOE Joint Genome Institute"/>
            <person name="Peter M."/>
            <person name="Kohler A."/>
            <person name="Ohm R.A."/>
            <person name="Kuo A."/>
            <person name="Krutzmann J."/>
            <person name="Morin E."/>
            <person name="Arend M."/>
            <person name="Barry K.W."/>
            <person name="Binder M."/>
            <person name="Choi C."/>
            <person name="Clum A."/>
            <person name="Copeland A."/>
            <person name="Grisel N."/>
            <person name="Haridas S."/>
            <person name="Kipfer T."/>
            <person name="LaButti K."/>
            <person name="Lindquist E."/>
            <person name="Lipzen A."/>
            <person name="Maire R."/>
            <person name="Meier B."/>
            <person name="Mihaltcheva S."/>
            <person name="Molinier V."/>
            <person name="Murat C."/>
            <person name="Poggeler S."/>
            <person name="Quandt C.A."/>
            <person name="Sperisen C."/>
            <person name="Tritt A."/>
            <person name="Tisserant E."/>
            <person name="Crous P.W."/>
            <person name="Henrissat B."/>
            <person name="Nehls U."/>
            <person name="Egli S."/>
            <person name="Spatafora J.W."/>
            <person name="Grigoriev I.V."/>
            <person name="Martin F.M."/>
        </authorList>
    </citation>
    <scope>NUCLEOTIDE SEQUENCE [LARGE SCALE GENOMIC DNA]</scope>
    <source>
        <strain evidence="6 7">CBS 207.34</strain>
    </source>
</reference>
<feature type="signal peptide" evidence="3">
    <location>
        <begin position="1"/>
        <end position="19"/>
    </location>
</feature>
<evidence type="ECO:0000256" key="3">
    <source>
        <dbReference type="SAM" id="SignalP"/>
    </source>
</evidence>
<sequence>MRLNAPLAVALLFGTIASAAPAPAPQDEAAATTTVSADPTSTLPTTASTDTAVASDQLEDLASYAAQQANSSVASSNSKHKRGACTLKNLAIRREWGSLSSSERKAYTNAVLCLQAKQANTPSSLIPGAKSRFDDFVGTHINQTMTIHYTGTFLAWHRYFTWSYEQALRNECGYTGYQPYWDWAKSAQTGVEKSPVFDGSDTSMSGNGVYVPGEGNVVLGGNGLPEILLPPGTGGGCVTSGPFAKMSVNLGPVSLSLTNGSSVSNGDGLSYNPRCLKRDLTSAVNQRFANATSVVNLIVKPKDVWDFEMTMQGYPGSGDIGVHGGGHYTMGGDPGRDLFVSPGDPAFYLHHGMIDRTWWIWQQLDPSKRTNAISGTGTFLNSPASPNTTLDTPVDLGYAAGPALTMRDLMSTTAGPFCYIYL</sequence>
<keyword evidence="1" id="KW-0479">Metal-binding</keyword>
<dbReference type="PANTHER" id="PTHR11474:SF116">
    <property type="entry name" value="TYROSINASE"/>
    <property type="match status" value="1"/>
</dbReference>
<dbReference type="AlphaFoldDB" id="A0A8E2JWP1"/>
<dbReference type="InterPro" id="IPR002227">
    <property type="entry name" value="Tyrosinase_Cu-bd"/>
</dbReference>
<dbReference type="PANTHER" id="PTHR11474">
    <property type="entry name" value="TYROSINASE FAMILY MEMBER"/>
    <property type="match status" value="1"/>
</dbReference>
<dbReference type="PROSITE" id="PS00497">
    <property type="entry name" value="TYROSINASE_1"/>
    <property type="match status" value="1"/>
</dbReference>
<dbReference type="Pfam" id="PF00264">
    <property type="entry name" value="Tyrosinase"/>
    <property type="match status" value="1"/>
</dbReference>
<evidence type="ECO:0000259" key="5">
    <source>
        <dbReference type="PROSITE" id="PS00498"/>
    </source>
</evidence>
<dbReference type="Gene3D" id="1.10.1280.10">
    <property type="entry name" value="Di-copper center containing domain from catechol oxidase"/>
    <property type="match status" value="1"/>
</dbReference>
<organism evidence="6 7">
    <name type="scientific">Glonium stellatum</name>
    <dbReference type="NCBI Taxonomy" id="574774"/>
    <lineage>
        <taxon>Eukaryota</taxon>
        <taxon>Fungi</taxon>
        <taxon>Dikarya</taxon>
        <taxon>Ascomycota</taxon>
        <taxon>Pezizomycotina</taxon>
        <taxon>Dothideomycetes</taxon>
        <taxon>Pleosporomycetidae</taxon>
        <taxon>Gloniales</taxon>
        <taxon>Gloniaceae</taxon>
        <taxon>Glonium</taxon>
    </lineage>
</organism>
<dbReference type="Proteomes" id="UP000250140">
    <property type="component" value="Unassembled WGS sequence"/>
</dbReference>
<protein>
    <submittedName>
        <fullName evidence="6">Di-copper centre-containing protein</fullName>
    </submittedName>
</protein>
<accession>A0A8E2JWP1</accession>
<evidence type="ECO:0000256" key="1">
    <source>
        <dbReference type="ARBA" id="ARBA00022723"/>
    </source>
</evidence>
<name>A0A8E2JWP1_9PEZI</name>
<proteinExistence type="predicted"/>
<dbReference type="InterPro" id="IPR008922">
    <property type="entry name" value="Di-copper_centre_dom_sf"/>
</dbReference>
<feature type="chain" id="PRO_5034023680" evidence="3">
    <location>
        <begin position="20"/>
        <end position="422"/>
    </location>
</feature>
<dbReference type="OrthoDB" id="6132182at2759"/>
<feature type="domain" description="Tyrosinase copper-binding" evidence="4">
    <location>
        <begin position="148"/>
        <end position="165"/>
    </location>
</feature>
<evidence type="ECO:0000256" key="2">
    <source>
        <dbReference type="SAM" id="MobiDB-lite"/>
    </source>
</evidence>
<dbReference type="InterPro" id="IPR050316">
    <property type="entry name" value="Tyrosinase/Hemocyanin"/>
</dbReference>
<feature type="domain" description="Tyrosinase copper-binding" evidence="5">
    <location>
        <begin position="344"/>
        <end position="355"/>
    </location>
</feature>
<dbReference type="PROSITE" id="PS00498">
    <property type="entry name" value="TYROSINASE_2"/>
    <property type="match status" value="1"/>
</dbReference>
<dbReference type="PRINTS" id="PR00092">
    <property type="entry name" value="TYROSINASE"/>
</dbReference>
<dbReference type="GO" id="GO:0046872">
    <property type="term" value="F:metal ion binding"/>
    <property type="evidence" value="ECO:0007669"/>
    <property type="project" value="UniProtKB-KW"/>
</dbReference>
<feature type="region of interest" description="Disordered" evidence="2">
    <location>
        <begin position="27"/>
        <end position="47"/>
    </location>
</feature>
<evidence type="ECO:0000313" key="6">
    <source>
        <dbReference type="EMBL" id="OCL11957.1"/>
    </source>
</evidence>